<name>A0A1G2AX16_9BACT</name>
<evidence type="ECO:0000259" key="1">
    <source>
        <dbReference type="PROSITE" id="PS50994"/>
    </source>
</evidence>
<dbReference type="AlphaFoldDB" id="A0A1G2AX16"/>
<dbReference type="Proteomes" id="UP000176952">
    <property type="component" value="Unassembled WGS sequence"/>
</dbReference>
<gene>
    <name evidence="2" type="ORF">A3F54_02150</name>
</gene>
<organism evidence="2 3">
    <name type="scientific">Candidatus Kerfeldbacteria bacterium RIFCSPHIGHO2_12_FULL_48_17</name>
    <dbReference type="NCBI Taxonomy" id="1798542"/>
    <lineage>
        <taxon>Bacteria</taxon>
        <taxon>Candidatus Kerfeldiibacteriota</taxon>
    </lineage>
</organism>
<dbReference type="EMBL" id="MHKD01000044">
    <property type="protein sequence ID" value="OGY81438.1"/>
    <property type="molecule type" value="Genomic_DNA"/>
</dbReference>
<dbReference type="InterPro" id="IPR001584">
    <property type="entry name" value="Integrase_cat-core"/>
</dbReference>
<protein>
    <recommendedName>
        <fullName evidence="1">Integrase catalytic domain-containing protein</fullName>
    </recommendedName>
</protein>
<dbReference type="SUPFAM" id="SSF53098">
    <property type="entry name" value="Ribonuclease H-like"/>
    <property type="match status" value="1"/>
</dbReference>
<evidence type="ECO:0000313" key="2">
    <source>
        <dbReference type="EMBL" id="OGY81438.1"/>
    </source>
</evidence>
<proteinExistence type="predicted"/>
<accession>A0A1G2AX16</accession>
<dbReference type="GO" id="GO:0015074">
    <property type="term" value="P:DNA integration"/>
    <property type="evidence" value="ECO:0007669"/>
    <property type="project" value="InterPro"/>
</dbReference>
<dbReference type="InterPro" id="IPR036397">
    <property type="entry name" value="RNaseH_sf"/>
</dbReference>
<dbReference type="Gene3D" id="3.30.420.10">
    <property type="entry name" value="Ribonuclease H-like superfamily/Ribonuclease H"/>
    <property type="match status" value="1"/>
</dbReference>
<evidence type="ECO:0000313" key="3">
    <source>
        <dbReference type="Proteomes" id="UP000176952"/>
    </source>
</evidence>
<dbReference type="InterPro" id="IPR012337">
    <property type="entry name" value="RNaseH-like_sf"/>
</dbReference>
<feature type="domain" description="Integrase catalytic" evidence="1">
    <location>
        <begin position="161"/>
        <end position="345"/>
    </location>
</feature>
<dbReference type="GO" id="GO:0003676">
    <property type="term" value="F:nucleic acid binding"/>
    <property type="evidence" value="ECO:0007669"/>
    <property type="project" value="InterPro"/>
</dbReference>
<sequence length="396" mass="46823">MTTRKEYLQSVKLGYHTISRQEQGLILSEVVQRTGLNRKYVIRIFAPRHVIHVKPVKQVRLRGRIYPASDTLYLYRFWKLMDYPCGVRLQAAIGEIVLKVKQFQEMNIPDEVSGRLLKISPRTIDERLRKYKQERRRKIMGTTKPGSLLKKQIPIQTSSWEEKRPGFGELDTVAHCGESAGGEFIVSLGYTDISSQWTEYEAVVGKAQKNIQKGIDTMETRLPFRLRGIDPDNGSEFINWALYQSCQKKKIVFTRGRPYHKNDNAHIEQKNWTHVRQLFGNKRRTSQKECDLMNDLYRNEWRLYKNFFQPNLKLIKKIRYGKHHDRIKNIYDGPQTPYQRLLKSPQIQKEKKQQLKALYETLNPFELKRQIEKKLDRINRIRTTPHKTGTSFQSPF</sequence>
<comment type="caution">
    <text evidence="2">The sequence shown here is derived from an EMBL/GenBank/DDBJ whole genome shotgun (WGS) entry which is preliminary data.</text>
</comment>
<reference evidence="2 3" key="1">
    <citation type="journal article" date="2016" name="Nat. Commun.">
        <title>Thousands of microbial genomes shed light on interconnected biogeochemical processes in an aquifer system.</title>
        <authorList>
            <person name="Anantharaman K."/>
            <person name="Brown C.T."/>
            <person name="Hug L.A."/>
            <person name="Sharon I."/>
            <person name="Castelle C.J."/>
            <person name="Probst A.J."/>
            <person name="Thomas B.C."/>
            <person name="Singh A."/>
            <person name="Wilkins M.J."/>
            <person name="Karaoz U."/>
            <person name="Brodie E.L."/>
            <person name="Williams K.H."/>
            <person name="Hubbard S.S."/>
            <person name="Banfield J.F."/>
        </authorList>
    </citation>
    <scope>NUCLEOTIDE SEQUENCE [LARGE SCALE GENOMIC DNA]</scope>
</reference>
<dbReference type="PROSITE" id="PS50994">
    <property type="entry name" value="INTEGRASE"/>
    <property type="match status" value="1"/>
</dbReference>